<name>A0AAQ3X744_PASNO</name>
<dbReference type="EMBL" id="CP144751">
    <property type="protein sequence ID" value="WVZ87250.1"/>
    <property type="molecule type" value="Genomic_DNA"/>
</dbReference>
<evidence type="ECO:0000313" key="2">
    <source>
        <dbReference type="EMBL" id="WVZ87250.1"/>
    </source>
</evidence>
<dbReference type="AlphaFoldDB" id="A0AAQ3X744"/>
<evidence type="ECO:0000259" key="1">
    <source>
        <dbReference type="PROSITE" id="PS50878"/>
    </source>
</evidence>
<dbReference type="InterPro" id="IPR000477">
    <property type="entry name" value="RT_dom"/>
</dbReference>
<dbReference type="PROSITE" id="PS50878">
    <property type="entry name" value="RT_POL"/>
    <property type="match status" value="1"/>
</dbReference>
<feature type="domain" description="Reverse transcriptase" evidence="1">
    <location>
        <begin position="1"/>
        <end position="210"/>
    </location>
</feature>
<dbReference type="Pfam" id="PF00078">
    <property type="entry name" value="RVT_1"/>
    <property type="match status" value="1"/>
</dbReference>
<proteinExistence type="predicted"/>
<dbReference type="Proteomes" id="UP001341281">
    <property type="component" value="Chromosome 07"/>
</dbReference>
<protein>
    <recommendedName>
        <fullName evidence="1">Reverse transcriptase domain-containing protein</fullName>
    </recommendedName>
</protein>
<evidence type="ECO:0000313" key="3">
    <source>
        <dbReference type="Proteomes" id="UP001341281"/>
    </source>
</evidence>
<accession>A0AAQ3X744</accession>
<organism evidence="2 3">
    <name type="scientific">Paspalum notatum var. saurae</name>
    <dbReference type="NCBI Taxonomy" id="547442"/>
    <lineage>
        <taxon>Eukaryota</taxon>
        <taxon>Viridiplantae</taxon>
        <taxon>Streptophyta</taxon>
        <taxon>Embryophyta</taxon>
        <taxon>Tracheophyta</taxon>
        <taxon>Spermatophyta</taxon>
        <taxon>Magnoliopsida</taxon>
        <taxon>Liliopsida</taxon>
        <taxon>Poales</taxon>
        <taxon>Poaceae</taxon>
        <taxon>PACMAD clade</taxon>
        <taxon>Panicoideae</taxon>
        <taxon>Andropogonodae</taxon>
        <taxon>Paspaleae</taxon>
        <taxon>Paspalinae</taxon>
        <taxon>Paspalum</taxon>
    </lineage>
</organism>
<sequence length="252" mass="27888">MATNLCKAPCMTLIRRKKIPKLLLKVDISKAFDSLAWSFLLEMLRSLGFGSRWRNWIFVLLASATSKVLLNGDPRRAIRHMRGVRQGDSLSPLLFVLAMEVLNSLFCRASAAGVLVPAEPPAVNAVKALLGLFSDAAGLKINLSKCSISPIFGCEESLLEVVNILECKVSELSVTHLSLPLHYKTLPKTCLQALVDKVANRLPAWQGSLMARSGRLVWIKSVMLAVPIYAMMANALPPWARREIEAICRKYF</sequence>
<dbReference type="InterPro" id="IPR043502">
    <property type="entry name" value="DNA/RNA_pol_sf"/>
</dbReference>
<gene>
    <name evidence="2" type="ORF">U9M48_033920</name>
</gene>
<reference evidence="2 3" key="1">
    <citation type="submission" date="2024-02" db="EMBL/GenBank/DDBJ databases">
        <title>High-quality chromosome-scale genome assembly of Pensacola bahiagrass (Paspalum notatum Flugge var. saurae).</title>
        <authorList>
            <person name="Vega J.M."/>
            <person name="Podio M."/>
            <person name="Orjuela J."/>
            <person name="Siena L.A."/>
            <person name="Pessino S.C."/>
            <person name="Combes M.C."/>
            <person name="Mariac C."/>
            <person name="Albertini E."/>
            <person name="Pupilli F."/>
            <person name="Ortiz J.P.A."/>
            <person name="Leblanc O."/>
        </authorList>
    </citation>
    <scope>NUCLEOTIDE SEQUENCE [LARGE SCALE GENOMIC DNA]</scope>
    <source>
        <strain evidence="2">R1</strain>
        <tissue evidence="2">Leaf</tissue>
    </source>
</reference>
<dbReference type="PANTHER" id="PTHR33116">
    <property type="entry name" value="REVERSE TRANSCRIPTASE ZINC-BINDING DOMAIN-CONTAINING PROTEIN-RELATED-RELATED"/>
    <property type="match status" value="1"/>
</dbReference>
<dbReference type="PANTHER" id="PTHR33116:SF78">
    <property type="entry name" value="OS12G0587133 PROTEIN"/>
    <property type="match status" value="1"/>
</dbReference>
<dbReference type="SUPFAM" id="SSF56672">
    <property type="entry name" value="DNA/RNA polymerases"/>
    <property type="match status" value="1"/>
</dbReference>
<keyword evidence="3" id="KW-1185">Reference proteome</keyword>